<evidence type="ECO:0000313" key="4">
    <source>
        <dbReference type="Proteomes" id="UP000230607"/>
    </source>
</evidence>
<organism evidence="3 4">
    <name type="scientific">Candidatus Nitrosotalea okcheonensis</name>
    <dbReference type="NCBI Taxonomy" id="1903276"/>
    <lineage>
        <taxon>Archaea</taxon>
        <taxon>Nitrososphaerota</taxon>
        <taxon>Nitrososphaeria</taxon>
        <taxon>Nitrosotaleales</taxon>
        <taxon>Nitrosotaleaceae</taxon>
        <taxon>Nitrosotalea</taxon>
    </lineage>
</organism>
<dbReference type="Gene3D" id="1.10.10.10">
    <property type="entry name" value="Winged helix-like DNA-binding domain superfamily/Winged helix DNA-binding domain"/>
    <property type="match status" value="1"/>
</dbReference>
<dbReference type="InterPro" id="IPR005149">
    <property type="entry name" value="Tscrpt_reg_PadR_N"/>
</dbReference>
<dbReference type="Pfam" id="PF03551">
    <property type="entry name" value="PadR"/>
    <property type="match status" value="1"/>
</dbReference>
<name>A0A2H1FEK8_9ARCH</name>
<accession>A0A2H1FEK8</accession>
<protein>
    <submittedName>
        <fullName evidence="3">Transcriptional regulator, PadR family (Modular protein)</fullName>
    </submittedName>
</protein>
<dbReference type="InterPro" id="IPR036388">
    <property type="entry name" value="WH-like_DNA-bd_sf"/>
</dbReference>
<dbReference type="InterPro" id="IPR036390">
    <property type="entry name" value="WH_DNA-bd_sf"/>
</dbReference>
<feature type="domain" description="Transcription regulator PadR N-terminal" evidence="1">
    <location>
        <begin position="16"/>
        <end position="89"/>
    </location>
</feature>
<dbReference type="AlphaFoldDB" id="A0A2H1FEK8"/>
<feature type="domain" description="Amphi-Trp" evidence="2">
    <location>
        <begin position="110"/>
        <end position="196"/>
    </location>
</feature>
<sequence>MIKQKGMKVGAVSLWLLLLLAERPMYGYEIIKELEKKFSGYWKPQTGTIYPALEKLEKNKSVTSKVEFRDKTPDRRHYAITEKGQKELADSMIHWSKMAEIIETHWEAHQAVFRHKSEISKNDLSKIFTYLAKSLQEKSSLEISKILPTTKKIVVKNPSDPLEFKFLYAKEKTGENKDKYEIHIEMEWPRQASKNEEST</sequence>
<dbReference type="EMBL" id="LT841358">
    <property type="protein sequence ID" value="SMH71216.1"/>
    <property type="molecule type" value="Genomic_DNA"/>
</dbReference>
<dbReference type="OrthoDB" id="56053at2157"/>
<gene>
    <name evidence="3" type="ORF">NCS_11023</name>
</gene>
<dbReference type="Proteomes" id="UP000230607">
    <property type="component" value="Chromosome 1"/>
</dbReference>
<dbReference type="InterPro" id="IPR027598">
    <property type="entry name" value="Amphi-Trp_dom"/>
</dbReference>
<dbReference type="RefSeq" id="WP_157927225.1">
    <property type="nucleotide sequence ID" value="NZ_LT841358.1"/>
</dbReference>
<dbReference type="Pfam" id="PF20068">
    <property type="entry name" value="Amphi-Trp"/>
    <property type="match status" value="1"/>
</dbReference>
<proteinExistence type="predicted"/>
<reference evidence="4" key="1">
    <citation type="submission" date="2017-03" db="EMBL/GenBank/DDBJ databases">
        <authorList>
            <person name="Herbold C."/>
        </authorList>
    </citation>
    <scope>NUCLEOTIDE SEQUENCE [LARGE SCALE GENOMIC DNA]</scope>
</reference>
<evidence type="ECO:0000313" key="3">
    <source>
        <dbReference type="EMBL" id="SMH71216.1"/>
    </source>
</evidence>
<keyword evidence="4" id="KW-1185">Reference proteome</keyword>
<dbReference type="PANTHER" id="PTHR43252">
    <property type="entry name" value="TRANSCRIPTIONAL REGULATOR YQJI"/>
    <property type="match status" value="1"/>
</dbReference>
<evidence type="ECO:0000259" key="1">
    <source>
        <dbReference type="Pfam" id="PF03551"/>
    </source>
</evidence>
<evidence type="ECO:0000259" key="2">
    <source>
        <dbReference type="Pfam" id="PF20068"/>
    </source>
</evidence>
<dbReference type="PANTHER" id="PTHR43252:SF7">
    <property type="entry name" value="TRANSCRIPTIONAL REGULATOR YQJI"/>
    <property type="match status" value="1"/>
</dbReference>
<dbReference type="SUPFAM" id="SSF46785">
    <property type="entry name" value="Winged helix' DNA-binding domain"/>
    <property type="match status" value="1"/>
</dbReference>